<reference evidence="2" key="1">
    <citation type="journal article" date="2022" name="bioRxiv">
        <title>Sequencing and chromosome-scale assembly of the giantPleurodeles waltlgenome.</title>
        <authorList>
            <person name="Brown T."/>
            <person name="Elewa A."/>
            <person name="Iarovenko S."/>
            <person name="Subramanian E."/>
            <person name="Araus A.J."/>
            <person name="Petzold A."/>
            <person name="Susuki M."/>
            <person name="Suzuki K.-i.T."/>
            <person name="Hayashi T."/>
            <person name="Toyoda A."/>
            <person name="Oliveira C."/>
            <person name="Osipova E."/>
            <person name="Leigh N.D."/>
            <person name="Simon A."/>
            <person name="Yun M.H."/>
        </authorList>
    </citation>
    <scope>NUCLEOTIDE SEQUENCE</scope>
    <source>
        <strain evidence="2">20211129_DDA</strain>
        <tissue evidence="2">Liver</tissue>
    </source>
</reference>
<protein>
    <submittedName>
        <fullName evidence="2">Uncharacterized protein</fullName>
    </submittedName>
</protein>
<evidence type="ECO:0000313" key="2">
    <source>
        <dbReference type="EMBL" id="KAJ1192319.1"/>
    </source>
</evidence>
<dbReference type="EMBL" id="JANPWB010000004">
    <property type="protein sequence ID" value="KAJ1192319.1"/>
    <property type="molecule type" value="Genomic_DNA"/>
</dbReference>
<dbReference type="Proteomes" id="UP001066276">
    <property type="component" value="Chromosome 2_2"/>
</dbReference>
<evidence type="ECO:0000313" key="3">
    <source>
        <dbReference type="Proteomes" id="UP001066276"/>
    </source>
</evidence>
<dbReference type="AlphaFoldDB" id="A0AAV7UTD6"/>
<name>A0AAV7UTD6_PLEWA</name>
<keyword evidence="3" id="KW-1185">Reference proteome</keyword>
<comment type="caution">
    <text evidence="2">The sequence shown here is derived from an EMBL/GenBank/DDBJ whole genome shotgun (WGS) entry which is preliminary data.</text>
</comment>
<gene>
    <name evidence="2" type="ORF">NDU88_001630</name>
</gene>
<accession>A0AAV7UTD6</accession>
<evidence type="ECO:0000256" key="1">
    <source>
        <dbReference type="SAM" id="MobiDB-lite"/>
    </source>
</evidence>
<organism evidence="2 3">
    <name type="scientific">Pleurodeles waltl</name>
    <name type="common">Iberian ribbed newt</name>
    <dbReference type="NCBI Taxonomy" id="8319"/>
    <lineage>
        <taxon>Eukaryota</taxon>
        <taxon>Metazoa</taxon>
        <taxon>Chordata</taxon>
        <taxon>Craniata</taxon>
        <taxon>Vertebrata</taxon>
        <taxon>Euteleostomi</taxon>
        <taxon>Amphibia</taxon>
        <taxon>Batrachia</taxon>
        <taxon>Caudata</taxon>
        <taxon>Salamandroidea</taxon>
        <taxon>Salamandridae</taxon>
        <taxon>Pleurodelinae</taxon>
        <taxon>Pleurodeles</taxon>
    </lineage>
</organism>
<sequence length="136" mass="14786">MATSVRQTVGRRTIKQTKEEAKPPLTALDTEAKGVGELAQPCLVHPPTGSGWPALGLVFARARPALQGARMSFEDMPPGTKEVLAAFLPQAQVENEVRSARCSLYLFCPQPIMQTSPRIPMQPDKLTVHRTPLPAC</sequence>
<proteinExistence type="predicted"/>
<feature type="region of interest" description="Disordered" evidence="1">
    <location>
        <begin position="1"/>
        <end position="21"/>
    </location>
</feature>